<dbReference type="InterPro" id="IPR018496">
    <property type="entry name" value="PsdUridine_synth_RsuA/RluB_CS"/>
</dbReference>
<comment type="function">
    <text evidence="6">Responsible for synthesis of pseudouridine from uracil-516 in 16S ribosomal RNA.</text>
</comment>
<organism evidence="10 11">
    <name type="scientific">Candidatus Williamhamiltonella defendens</name>
    <dbReference type="NCBI Taxonomy" id="138072"/>
    <lineage>
        <taxon>Bacteria</taxon>
        <taxon>Pseudomonadati</taxon>
        <taxon>Pseudomonadota</taxon>
        <taxon>Gammaproteobacteria</taxon>
        <taxon>Enterobacterales</taxon>
        <taxon>Enterobacteriaceae</taxon>
        <taxon>aphid secondary symbionts</taxon>
        <taxon>Candidatus Williamhamiltonella</taxon>
    </lineage>
</organism>
<dbReference type="Proteomes" id="UP000230008">
    <property type="component" value="Chromosome"/>
</dbReference>
<evidence type="ECO:0000313" key="11">
    <source>
        <dbReference type="Proteomes" id="UP000230008"/>
    </source>
</evidence>
<sequence>MRLDRFLSHQLGKSRKQVTRALKEKRVILDSKVITNGAVKLLPEQKVLFDQKLLKYPITGRYFMLNKPKGYLCATRDPHHPVVNDFFDETVSSELHAAGRLDIDATGLVLMTDDGQWSHRLTSPKYHCKKTYWVTLASPISHDPTQNFLDGLRLKNEKTLTRPAQLKIVTPQSMELTITEGRYHQVKRMFAAIGHHVTELHRMQIGSIKLDEALMPGQYRLLTKQEINSIISFERMDQRSRCL</sequence>
<protein>
    <recommendedName>
        <fullName evidence="8">Pseudouridine synthase</fullName>
        <ecNumber evidence="8">5.4.99.-</ecNumber>
    </recommendedName>
</protein>
<evidence type="ECO:0000256" key="1">
    <source>
        <dbReference type="ARBA" id="ARBA00008348"/>
    </source>
</evidence>
<evidence type="ECO:0000259" key="9">
    <source>
        <dbReference type="SMART" id="SM00363"/>
    </source>
</evidence>
<proteinExistence type="inferred from homology"/>
<evidence type="ECO:0000256" key="3">
    <source>
        <dbReference type="ARBA" id="ARBA00022884"/>
    </source>
</evidence>
<evidence type="ECO:0000256" key="8">
    <source>
        <dbReference type="RuleBase" id="RU003887"/>
    </source>
</evidence>
<feature type="domain" description="RNA-binding S4" evidence="9">
    <location>
        <begin position="1"/>
        <end position="59"/>
    </location>
</feature>
<dbReference type="GO" id="GO:0160136">
    <property type="term" value="F:16S rRNA pseudouridine(516) synthase activity"/>
    <property type="evidence" value="ECO:0007669"/>
    <property type="project" value="UniProtKB-EC"/>
</dbReference>
<evidence type="ECO:0000256" key="2">
    <source>
        <dbReference type="ARBA" id="ARBA00011245"/>
    </source>
</evidence>
<dbReference type="InterPro" id="IPR036986">
    <property type="entry name" value="S4_RNA-bd_sf"/>
</dbReference>
<dbReference type="Gene3D" id="3.10.290.10">
    <property type="entry name" value="RNA-binding S4 domain"/>
    <property type="match status" value="1"/>
</dbReference>
<keyword evidence="4 8" id="KW-0413">Isomerase</keyword>
<dbReference type="GO" id="GO:0003723">
    <property type="term" value="F:RNA binding"/>
    <property type="evidence" value="ECO:0007669"/>
    <property type="project" value="UniProtKB-KW"/>
</dbReference>
<dbReference type="InterPro" id="IPR000748">
    <property type="entry name" value="PsdUridine_synth_RsuA/RluB/E/F"/>
</dbReference>
<dbReference type="Gene3D" id="3.30.70.1560">
    <property type="entry name" value="Alpha-L RNA-binding motif"/>
    <property type="match status" value="1"/>
</dbReference>
<evidence type="ECO:0000256" key="5">
    <source>
        <dbReference type="ARBA" id="ARBA00036749"/>
    </source>
</evidence>
<dbReference type="InterPro" id="IPR020103">
    <property type="entry name" value="PsdUridine_synth_cat_dom_sf"/>
</dbReference>
<reference evidence="11" key="2">
    <citation type="submission" date="2017-11" db="EMBL/GenBank/DDBJ databases">
        <title>PacBio sequencing of new strain of the secondary endosymbiont Candidatus Hamiltonella defensa.</title>
        <authorList>
            <person name="Strand M.R."/>
            <person name="Oliver K."/>
        </authorList>
    </citation>
    <scope>NUCLEOTIDE SEQUENCE [LARGE SCALE GENOMIC DNA]</scope>
    <source>
        <strain evidence="11">A2C</strain>
    </source>
</reference>
<dbReference type="SUPFAM" id="SSF55174">
    <property type="entry name" value="Alpha-L RNA-binding motif"/>
    <property type="match status" value="1"/>
</dbReference>
<name>A0A2D3T811_9ENTR</name>
<dbReference type="EC" id="5.4.99.-" evidence="8"/>
<accession>A0A2D3T811</accession>
<dbReference type="NCBIfam" id="NF008097">
    <property type="entry name" value="PRK10839.1"/>
    <property type="match status" value="1"/>
</dbReference>
<dbReference type="FunFam" id="3.30.70.1560:FF:000001">
    <property type="entry name" value="Pseudouridine synthase"/>
    <property type="match status" value="1"/>
</dbReference>
<dbReference type="InterPro" id="IPR050343">
    <property type="entry name" value="RsuA_PseudoU_synthase"/>
</dbReference>
<dbReference type="NCBIfam" id="TIGR00093">
    <property type="entry name" value="pseudouridine synthase"/>
    <property type="match status" value="1"/>
</dbReference>
<gene>
    <name evidence="10" type="ORF">BJP41_06010</name>
</gene>
<dbReference type="InterPro" id="IPR042092">
    <property type="entry name" value="PsdUridine_s_RsuA/RluB/E/F_cat"/>
</dbReference>
<evidence type="ECO:0000313" key="10">
    <source>
        <dbReference type="EMBL" id="ATW30712.1"/>
    </source>
</evidence>
<dbReference type="Pfam" id="PF00849">
    <property type="entry name" value="PseudoU_synth_2"/>
    <property type="match status" value="1"/>
</dbReference>
<dbReference type="Gene3D" id="3.30.70.580">
    <property type="entry name" value="Pseudouridine synthase I, catalytic domain, N-terminal subdomain"/>
    <property type="match status" value="1"/>
</dbReference>
<reference evidence="11" key="1">
    <citation type="submission" date="2016-10" db="EMBL/GenBank/DDBJ databases">
        <authorList>
            <person name="Chevignon G."/>
        </authorList>
    </citation>
    <scope>NUCLEOTIDE SEQUENCE [LARGE SCALE GENOMIC DNA]</scope>
    <source>
        <strain evidence="11">A2C</strain>
    </source>
</reference>
<dbReference type="SUPFAM" id="SSF55120">
    <property type="entry name" value="Pseudouridine synthase"/>
    <property type="match status" value="1"/>
</dbReference>
<dbReference type="GO" id="GO:0000455">
    <property type="term" value="P:enzyme-directed rRNA pseudouridine synthesis"/>
    <property type="evidence" value="ECO:0007669"/>
    <property type="project" value="UniProtKB-ARBA"/>
</dbReference>
<dbReference type="PROSITE" id="PS50889">
    <property type="entry name" value="S4"/>
    <property type="match status" value="1"/>
</dbReference>
<evidence type="ECO:0000256" key="4">
    <source>
        <dbReference type="ARBA" id="ARBA00023235"/>
    </source>
</evidence>
<evidence type="ECO:0000256" key="6">
    <source>
        <dbReference type="ARBA" id="ARBA00037590"/>
    </source>
</evidence>
<dbReference type="RefSeq" id="WP_100103734.1">
    <property type="nucleotide sequence ID" value="NZ_CAWNMT010000001.1"/>
</dbReference>
<dbReference type="PANTHER" id="PTHR47683">
    <property type="entry name" value="PSEUDOURIDINE SYNTHASE FAMILY PROTEIN-RELATED"/>
    <property type="match status" value="1"/>
</dbReference>
<dbReference type="CDD" id="cd02553">
    <property type="entry name" value="PseudoU_synth_RsuA"/>
    <property type="match status" value="1"/>
</dbReference>
<dbReference type="InterPro" id="IPR020094">
    <property type="entry name" value="TruA/RsuA/RluB/E/F_N"/>
</dbReference>
<dbReference type="InterPro" id="IPR006145">
    <property type="entry name" value="PsdUridine_synth_RsuA/RluA"/>
</dbReference>
<dbReference type="EMBL" id="CP017606">
    <property type="protein sequence ID" value="ATW30712.1"/>
    <property type="molecule type" value="Genomic_DNA"/>
</dbReference>
<evidence type="ECO:0000256" key="7">
    <source>
        <dbReference type="PROSITE-ProRule" id="PRU00182"/>
    </source>
</evidence>
<comment type="similarity">
    <text evidence="1 8">Belongs to the pseudouridine synthase RsuA family.</text>
</comment>
<dbReference type="SMART" id="SM00363">
    <property type="entry name" value="S4"/>
    <property type="match status" value="1"/>
</dbReference>
<dbReference type="PROSITE" id="PS01149">
    <property type="entry name" value="PSI_RSU"/>
    <property type="match status" value="1"/>
</dbReference>
<dbReference type="GO" id="GO:0005829">
    <property type="term" value="C:cytosol"/>
    <property type="evidence" value="ECO:0007669"/>
    <property type="project" value="UniProtKB-ARBA"/>
</dbReference>
<dbReference type="PANTHER" id="PTHR47683:SF4">
    <property type="entry name" value="PSEUDOURIDINE SYNTHASE"/>
    <property type="match status" value="1"/>
</dbReference>
<keyword evidence="3 7" id="KW-0694">RNA-binding</keyword>
<dbReference type="InterPro" id="IPR002942">
    <property type="entry name" value="S4_RNA-bd"/>
</dbReference>
<comment type="catalytic activity">
    <reaction evidence="5">
        <text>uridine(516) in 16S rRNA = pseudouridine(516) in 16S rRNA</text>
        <dbReference type="Rhea" id="RHEA:38867"/>
        <dbReference type="Rhea" id="RHEA-COMP:10089"/>
        <dbReference type="Rhea" id="RHEA-COMP:10090"/>
        <dbReference type="ChEBI" id="CHEBI:65314"/>
        <dbReference type="ChEBI" id="CHEBI:65315"/>
        <dbReference type="EC" id="5.4.99.19"/>
    </reaction>
</comment>
<comment type="subunit">
    <text evidence="2">Monomer.</text>
</comment>
<dbReference type="AlphaFoldDB" id="A0A2D3T811"/>